<organism evidence="1 2">
    <name type="scientific">Trachymyrmex cornetzi</name>
    <dbReference type="NCBI Taxonomy" id="471704"/>
    <lineage>
        <taxon>Eukaryota</taxon>
        <taxon>Metazoa</taxon>
        <taxon>Ecdysozoa</taxon>
        <taxon>Arthropoda</taxon>
        <taxon>Hexapoda</taxon>
        <taxon>Insecta</taxon>
        <taxon>Pterygota</taxon>
        <taxon>Neoptera</taxon>
        <taxon>Endopterygota</taxon>
        <taxon>Hymenoptera</taxon>
        <taxon>Apocrita</taxon>
        <taxon>Aculeata</taxon>
        <taxon>Formicoidea</taxon>
        <taxon>Formicidae</taxon>
        <taxon>Myrmicinae</taxon>
        <taxon>Trachymyrmex</taxon>
    </lineage>
</organism>
<gene>
    <name evidence="1" type="ORF">ALC57_09835</name>
</gene>
<accession>A0A195DYK2</accession>
<dbReference type="EMBL" id="KQ980066">
    <property type="protein sequence ID" value="KYN17953.1"/>
    <property type="molecule type" value="Genomic_DNA"/>
</dbReference>
<evidence type="ECO:0000313" key="1">
    <source>
        <dbReference type="EMBL" id="KYN17953.1"/>
    </source>
</evidence>
<dbReference type="Proteomes" id="UP000078492">
    <property type="component" value="Unassembled WGS sequence"/>
</dbReference>
<proteinExistence type="predicted"/>
<sequence>MRRTARRFHVESYRIFVDPGGRRFTLANVCKAKLEMRQLKWEFELKWLEDGRECDGTLALPSPPLMPRTSFLLFKGRCVPSRAHTTVTDKDLRRVRLSGTDVIRGDAAATVAR</sequence>
<reference evidence="1 2" key="1">
    <citation type="submission" date="2015-09" db="EMBL/GenBank/DDBJ databases">
        <title>Trachymyrmex cornetzi WGS genome.</title>
        <authorList>
            <person name="Nygaard S."/>
            <person name="Hu H."/>
            <person name="Boomsma J."/>
            <person name="Zhang G."/>
        </authorList>
    </citation>
    <scope>NUCLEOTIDE SEQUENCE [LARGE SCALE GENOMIC DNA]</scope>
    <source>
        <strain evidence="1">Tcor2-1</strain>
        <tissue evidence="1">Whole body</tissue>
    </source>
</reference>
<name>A0A195DYK2_9HYME</name>
<keyword evidence="2" id="KW-1185">Reference proteome</keyword>
<protein>
    <submittedName>
        <fullName evidence="1">Uncharacterized protein</fullName>
    </submittedName>
</protein>
<dbReference type="AlphaFoldDB" id="A0A195DYK2"/>
<evidence type="ECO:0000313" key="2">
    <source>
        <dbReference type="Proteomes" id="UP000078492"/>
    </source>
</evidence>